<proteinExistence type="inferred from homology"/>
<dbReference type="PANTHER" id="PTHR36842">
    <property type="entry name" value="PROTEIN TOLB HOMOLOG"/>
    <property type="match status" value="1"/>
</dbReference>
<comment type="similarity">
    <text evidence="1">Belongs to the TolB family.</text>
</comment>
<comment type="caution">
    <text evidence="3">The sequence shown here is derived from an EMBL/GenBank/DDBJ whole genome shotgun (WGS) entry which is preliminary data.</text>
</comment>
<dbReference type="InterPro" id="IPR011659">
    <property type="entry name" value="WD40"/>
</dbReference>
<dbReference type="SUPFAM" id="SSF82171">
    <property type="entry name" value="DPP6 N-terminal domain-like"/>
    <property type="match status" value="1"/>
</dbReference>
<dbReference type="InterPro" id="IPR011042">
    <property type="entry name" value="6-blade_b-propeller_TolB-like"/>
</dbReference>
<evidence type="ECO:0000256" key="2">
    <source>
        <dbReference type="SAM" id="SignalP"/>
    </source>
</evidence>
<dbReference type="EMBL" id="JASKHM010000003">
    <property type="protein sequence ID" value="MEQ4482205.1"/>
    <property type="molecule type" value="Genomic_DNA"/>
</dbReference>
<dbReference type="RefSeq" id="WP_232185129.1">
    <property type="nucleotide sequence ID" value="NZ_JAIOAP010000004.1"/>
</dbReference>
<feature type="chain" id="PRO_5047025616" evidence="2">
    <location>
        <begin position="28"/>
        <end position="416"/>
    </location>
</feature>
<dbReference type="PANTHER" id="PTHR36842:SF1">
    <property type="entry name" value="PROTEIN TOLB"/>
    <property type="match status" value="1"/>
</dbReference>
<protein>
    <submittedName>
        <fullName evidence="3">Translocation protein TolB</fullName>
    </submittedName>
</protein>
<evidence type="ECO:0000313" key="4">
    <source>
        <dbReference type="Proteomes" id="UP001493487"/>
    </source>
</evidence>
<dbReference type="Pfam" id="PF07676">
    <property type="entry name" value="PD40"/>
    <property type="match status" value="1"/>
</dbReference>
<gene>
    <name evidence="3" type="ORF">QJS35_07330</name>
</gene>
<name>A0ABV1KQ58_9BACL</name>
<keyword evidence="2" id="KW-0732">Signal</keyword>
<organism evidence="3 4">
    <name type="scientific">Cohnella silvisoli</name>
    <dbReference type="NCBI Taxonomy" id="2873699"/>
    <lineage>
        <taxon>Bacteria</taxon>
        <taxon>Bacillati</taxon>
        <taxon>Bacillota</taxon>
        <taxon>Bacilli</taxon>
        <taxon>Bacillales</taxon>
        <taxon>Paenibacillaceae</taxon>
        <taxon>Cohnella</taxon>
    </lineage>
</organism>
<evidence type="ECO:0000313" key="3">
    <source>
        <dbReference type="EMBL" id="MEQ4482205.1"/>
    </source>
</evidence>
<keyword evidence="4" id="KW-1185">Reference proteome</keyword>
<accession>A0ABV1KQ58</accession>
<dbReference type="Proteomes" id="UP001493487">
    <property type="component" value="Unassembled WGS sequence"/>
</dbReference>
<reference evidence="3 4" key="1">
    <citation type="journal article" date="2023" name="Genome Announc.">
        <title>Pan-Genome Analyses of the Genus Cohnella and Proposal of the Novel Species Cohnella silvisoli sp. nov., Isolated from Forest Soil.</title>
        <authorList>
            <person name="Wang C."/>
            <person name="Mao L."/>
            <person name="Bao G."/>
            <person name="Zhu H."/>
        </authorList>
    </citation>
    <scope>NUCLEOTIDE SEQUENCE [LARGE SCALE GENOMIC DNA]</scope>
    <source>
        <strain evidence="3 4">NL03-T5-1</strain>
    </source>
</reference>
<sequence>MRVIKKACLVMAAMTLLLSLGNLTAFAAKPPLSLKAAFVRGGDLWIKTGGVEQRLTKGQYIRSPKWSIDGKWIAYTRGQEGREVWLWHVPTGQNHLVTSAGDGSYQWAPNQDIVAFVAEQKLNWIHPDKPDKPVEVAPGIGNYSWLPNGSGFIASTAAELLPSGWTQVRILEIPLTDKADPKSIKTLYVLPKQSNGFFAVGTSIFKFSATGRWIAFLATPTASLSADSNTLCVLSSDGAVFNKVDEMANNDQWFNWAEQDNTLAYIGGVGREATSNKQLKVIEVPDGKPVSYTPSGFVDQSFTWQGAKSIVVSRAKELQASSGTAAKPFPFLVEVKPDKERSKRVTQPSNAQGDFNPQFLSKPQRLTWVRSNRTTASVMVAEKEGKQPSVWITNIDLGANFNEQWRWSDVLSFYSR</sequence>
<feature type="signal peptide" evidence="2">
    <location>
        <begin position="1"/>
        <end position="27"/>
    </location>
</feature>
<dbReference type="Gene3D" id="2.140.10.30">
    <property type="entry name" value="Dipeptidylpeptidase IV, N-terminal domain"/>
    <property type="match status" value="1"/>
</dbReference>
<dbReference type="Gene3D" id="2.120.10.30">
    <property type="entry name" value="TolB, C-terminal domain"/>
    <property type="match status" value="1"/>
</dbReference>
<evidence type="ECO:0000256" key="1">
    <source>
        <dbReference type="ARBA" id="ARBA00009820"/>
    </source>
</evidence>